<dbReference type="EMBL" id="BART01011123">
    <property type="protein sequence ID" value="GAG81032.1"/>
    <property type="molecule type" value="Genomic_DNA"/>
</dbReference>
<proteinExistence type="predicted"/>
<sequence length="308" mass="33699">TGDQFGNSRIRFEVDGSEKMRLDTNGNVGIGTTTPAYKLDVSGSLRATGESTFTSNLLFPDNSRIKLGTGEDLQIYHDGTDSQIKNATGDLKIEVSADDKDIVFRGDDGAGGITTYFQLDGGQSQTRVFKNFKFEDNVKALFGTSDDLQIYHDGSNSRLFNITGNLVITQSVNDGDIQFFCDDGSGGTTEYFRLDGGDARTIVSREFRFLDGVASKYGNSGDLEVYHDGTNARIQNYTGALKIINNTDDGDIEFFSDDGSGGITSYFFLDGSSVTTQFYKTIKLYDSAFLYIGDSNDLQFYHNGTNST</sequence>
<name>X1BIL6_9ZZZZ</name>
<organism evidence="1">
    <name type="scientific">marine sediment metagenome</name>
    <dbReference type="NCBI Taxonomy" id="412755"/>
    <lineage>
        <taxon>unclassified sequences</taxon>
        <taxon>metagenomes</taxon>
        <taxon>ecological metagenomes</taxon>
    </lineage>
</organism>
<reference evidence="1" key="1">
    <citation type="journal article" date="2014" name="Front. Microbiol.">
        <title>High frequency of phylogenetically diverse reductive dehalogenase-homologous genes in deep subseafloor sedimentary metagenomes.</title>
        <authorList>
            <person name="Kawai M."/>
            <person name="Futagami T."/>
            <person name="Toyoda A."/>
            <person name="Takaki Y."/>
            <person name="Nishi S."/>
            <person name="Hori S."/>
            <person name="Arai W."/>
            <person name="Tsubouchi T."/>
            <person name="Morono Y."/>
            <person name="Uchiyama I."/>
            <person name="Ito T."/>
            <person name="Fujiyama A."/>
            <person name="Inagaki F."/>
            <person name="Takami H."/>
        </authorList>
    </citation>
    <scope>NUCLEOTIDE SEQUENCE</scope>
    <source>
        <strain evidence="1">Expedition CK06-06</strain>
    </source>
</reference>
<gene>
    <name evidence="1" type="ORF">S01H4_23849</name>
</gene>
<dbReference type="AlphaFoldDB" id="X1BIL6"/>
<evidence type="ECO:0000313" key="1">
    <source>
        <dbReference type="EMBL" id="GAG81032.1"/>
    </source>
</evidence>
<feature type="non-terminal residue" evidence="1">
    <location>
        <position position="1"/>
    </location>
</feature>
<comment type="caution">
    <text evidence="1">The sequence shown here is derived from an EMBL/GenBank/DDBJ whole genome shotgun (WGS) entry which is preliminary data.</text>
</comment>
<protein>
    <submittedName>
        <fullName evidence="1">Uncharacterized protein</fullName>
    </submittedName>
</protein>
<accession>X1BIL6</accession>
<feature type="non-terminal residue" evidence="1">
    <location>
        <position position="308"/>
    </location>
</feature>